<gene>
    <name evidence="1" type="ORF">C8J48_0716</name>
</gene>
<reference evidence="1 2" key="1">
    <citation type="submission" date="2018-04" db="EMBL/GenBank/DDBJ databases">
        <title>Genomic Encyclopedia of Archaeal and Bacterial Type Strains, Phase II (KMG-II): from individual species to whole genera.</title>
        <authorList>
            <person name="Goeker M."/>
        </authorList>
    </citation>
    <scope>NUCLEOTIDE SEQUENCE [LARGE SCALE GENOMIC DNA]</scope>
    <source>
        <strain evidence="1 2">DSM 45169</strain>
    </source>
</reference>
<evidence type="ECO:0000313" key="1">
    <source>
        <dbReference type="EMBL" id="PTM58140.1"/>
    </source>
</evidence>
<comment type="caution">
    <text evidence="1">The sequence shown here is derived from an EMBL/GenBank/DDBJ whole genome shotgun (WGS) entry which is preliminary data.</text>
</comment>
<proteinExistence type="predicted"/>
<dbReference type="Proteomes" id="UP000241639">
    <property type="component" value="Unassembled WGS sequence"/>
</dbReference>
<name>A0A2T4Z8F4_9BACL</name>
<evidence type="ECO:0008006" key="3">
    <source>
        <dbReference type="Google" id="ProtNLM"/>
    </source>
</evidence>
<accession>A0A2T4Z8F4</accession>
<dbReference type="EMBL" id="PZZP01000001">
    <property type="protein sequence ID" value="PTM58140.1"/>
    <property type="molecule type" value="Genomic_DNA"/>
</dbReference>
<sequence>MRKIRNMYPRELKEKAVKMYLEGDGAINRCIYPLFMICSTMK</sequence>
<organism evidence="1 2">
    <name type="scientific">Desmospora activa DSM 45169</name>
    <dbReference type="NCBI Taxonomy" id="1121389"/>
    <lineage>
        <taxon>Bacteria</taxon>
        <taxon>Bacillati</taxon>
        <taxon>Bacillota</taxon>
        <taxon>Bacilli</taxon>
        <taxon>Bacillales</taxon>
        <taxon>Thermoactinomycetaceae</taxon>
        <taxon>Desmospora</taxon>
    </lineage>
</organism>
<evidence type="ECO:0000313" key="2">
    <source>
        <dbReference type="Proteomes" id="UP000241639"/>
    </source>
</evidence>
<protein>
    <recommendedName>
        <fullName evidence="3">Transposase</fullName>
    </recommendedName>
</protein>
<dbReference type="AlphaFoldDB" id="A0A2T4Z8F4"/>
<keyword evidence="2" id="KW-1185">Reference proteome</keyword>